<dbReference type="EMBL" id="KZ305051">
    <property type="protein sequence ID" value="PIA36082.1"/>
    <property type="molecule type" value="Genomic_DNA"/>
</dbReference>
<keyword evidence="1" id="KW-1133">Transmembrane helix</keyword>
<sequence>MASFTSLNNIFISNHLPIFKKVQNNSVFFTNSFKHSKLVYNREFLFSSSTKKTLQLHRQSRSLTVVASQSDFLRVIQTAWKVGKDGIEAGTELVPVSIPRPIARIGVAGVVLFISLFVLKSFLSTAFFILGVMGLAYFVFLALNKDEGPRGGGGGGSNTSEDTTLEEARRIMEKYK</sequence>
<dbReference type="PANTHER" id="PTHR36777">
    <property type="entry name" value="EXPRESSED PROTEIN"/>
    <property type="match status" value="1"/>
</dbReference>
<dbReference type="EMBL" id="KZ305051">
    <property type="protein sequence ID" value="PIA36080.1"/>
    <property type="molecule type" value="Genomic_DNA"/>
</dbReference>
<evidence type="ECO:0000313" key="3">
    <source>
        <dbReference type="Proteomes" id="UP000230069"/>
    </source>
</evidence>
<dbReference type="OrthoDB" id="534175at2759"/>
<accession>A0A2G5CXX7</accession>
<evidence type="ECO:0000256" key="1">
    <source>
        <dbReference type="SAM" id="Phobius"/>
    </source>
</evidence>
<gene>
    <name evidence="2" type="ORF">AQUCO_03400171v1</name>
</gene>
<evidence type="ECO:0008006" key="4">
    <source>
        <dbReference type="Google" id="ProtNLM"/>
    </source>
</evidence>
<protein>
    <recommendedName>
        <fullName evidence="4">Transmembrane protein</fullName>
    </recommendedName>
</protein>
<dbReference type="PANTHER" id="PTHR36777:SF2">
    <property type="entry name" value="EXPRESSED PROTEIN"/>
    <property type="match status" value="1"/>
</dbReference>
<keyword evidence="1" id="KW-0472">Membrane</keyword>
<evidence type="ECO:0000313" key="2">
    <source>
        <dbReference type="EMBL" id="PIA36080.1"/>
    </source>
</evidence>
<reference evidence="2 3" key="1">
    <citation type="submission" date="2017-09" db="EMBL/GenBank/DDBJ databases">
        <title>WGS assembly of Aquilegia coerulea Goldsmith.</title>
        <authorList>
            <person name="Hodges S."/>
            <person name="Kramer E."/>
            <person name="Nordborg M."/>
            <person name="Tomkins J."/>
            <person name="Borevitz J."/>
            <person name="Derieg N."/>
            <person name="Yan J."/>
            <person name="Mihaltcheva S."/>
            <person name="Hayes R.D."/>
            <person name="Rokhsar D."/>
        </authorList>
    </citation>
    <scope>NUCLEOTIDE SEQUENCE [LARGE SCALE GENOMIC DNA]</scope>
    <source>
        <strain evidence="3">cv. Goldsmith</strain>
    </source>
</reference>
<proteinExistence type="predicted"/>
<name>A0A2G5CXX7_AQUCA</name>
<feature type="transmembrane region" description="Helical" evidence="1">
    <location>
        <begin position="125"/>
        <end position="143"/>
    </location>
</feature>
<dbReference type="AlphaFoldDB" id="A0A2G5CXX7"/>
<keyword evidence="1" id="KW-0812">Transmembrane</keyword>
<dbReference type="EMBL" id="KZ305051">
    <property type="protein sequence ID" value="PIA36083.1"/>
    <property type="molecule type" value="Genomic_DNA"/>
</dbReference>
<organism evidence="2 3">
    <name type="scientific">Aquilegia coerulea</name>
    <name type="common">Rocky mountain columbine</name>
    <dbReference type="NCBI Taxonomy" id="218851"/>
    <lineage>
        <taxon>Eukaryota</taxon>
        <taxon>Viridiplantae</taxon>
        <taxon>Streptophyta</taxon>
        <taxon>Embryophyta</taxon>
        <taxon>Tracheophyta</taxon>
        <taxon>Spermatophyta</taxon>
        <taxon>Magnoliopsida</taxon>
        <taxon>Ranunculales</taxon>
        <taxon>Ranunculaceae</taxon>
        <taxon>Thalictroideae</taxon>
        <taxon>Aquilegia</taxon>
    </lineage>
</organism>
<keyword evidence="3" id="KW-1185">Reference proteome</keyword>
<dbReference type="Proteomes" id="UP000230069">
    <property type="component" value="Unassembled WGS sequence"/>
</dbReference>
<dbReference type="STRING" id="218851.A0A2G5CXX7"/>
<dbReference type="FunCoup" id="A0A2G5CXX7">
    <property type="interactions" value="1162"/>
</dbReference>